<reference evidence="2" key="1">
    <citation type="journal article" date="2014" name="Science">
        <title>The coffee genome provides insight into the convergent evolution of caffeine biosynthesis.</title>
        <authorList>
            <person name="Denoeud F."/>
            <person name="Carretero-Paulet L."/>
            <person name="Dereeper A."/>
            <person name="Droc G."/>
            <person name="Guyot R."/>
            <person name="Pietrella M."/>
            <person name="Zheng C."/>
            <person name="Alberti A."/>
            <person name="Anthony F."/>
            <person name="Aprea G."/>
            <person name="Aury J.M."/>
            <person name="Bento P."/>
            <person name="Bernard M."/>
            <person name="Bocs S."/>
            <person name="Campa C."/>
            <person name="Cenci A."/>
            <person name="Combes M.C."/>
            <person name="Crouzillat D."/>
            <person name="Da Silva C."/>
            <person name="Daddiego L."/>
            <person name="De Bellis F."/>
            <person name="Dussert S."/>
            <person name="Garsmeur O."/>
            <person name="Gayraud T."/>
            <person name="Guignon V."/>
            <person name="Jahn K."/>
            <person name="Jamilloux V."/>
            <person name="Joet T."/>
            <person name="Labadie K."/>
            <person name="Lan T."/>
            <person name="Leclercq J."/>
            <person name="Lepelley M."/>
            <person name="Leroy T."/>
            <person name="Li L.T."/>
            <person name="Librado P."/>
            <person name="Lopez L."/>
            <person name="Munoz A."/>
            <person name="Noel B."/>
            <person name="Pallavicini A."/>
            <person name="Perrotta G."/>
            <person name="Poncet V."/>
            <person name="Pot D."/>
            <person name="Priyono X."/>
            <person name="Rigoreau M."/>
            <person name="Rouard M."/>
            <person name="Rozas J."/>
            <person name="Tranchant-Dubreuil C."/>
            <person name="VanBuren R."/>
            <person name="Zhang Q."/>
            <person name="Andrade A.C."/>
            <person name="Argout X."/>
            <person name="Bertrand B."/>
            <person name="de Kochko A."/>
            <person name="Graziosi G."/>
            <person name="Henry R.J."/>
            <person name="Jayarama X."/>
            <person name="Ming R."/>
            <person name="Nagai C."/>
            <person name="Rounsley S."/>
            <person name="Sankoff D."/>
            <person name="Giuliano G."/>
            <person name="Albert V.A."/>
            <person name="Wincker P."/>
            <person name="Lashermes P."/>
        </authorList>
    </citation>
    <scope>NUCLEOTIDE SEQUENCE [LARGE SCALE GENOMIC DNA]</scope>
    <source>
        <strain evidence="2">cv. DH200-94</strain>
    </source>
</reference>
<keyword evidence="2" id="KW-1185">Reference proteome</keyword>
<proteinExistence type="predicted"/>
<dbReference type="Gramene" id="CDP20178">
    <property type="protein sequence ID" value="CDP20178"/>
    <property type="gene ID" value="GSCOC_T00009617001"/>
</dbReference>
<gene>
    <name evidence="1" type="ORF">GSCOC_T00009617001</name>
</gene>
<organism evidence="1 2">
    <name type="scientific">Coffea canephora</name>
    <name type="common">Robusta coffee</name>
    <dbReference type="NCBI Taxonomy" id="49390"/>
    <lineage>
        <taxon>Eukaryota</taxon>
        <taxon>Viridiplantae</taxon>
        <taxon>Streptophyta</taxon>
        <taxon>Embryophyta</taxon>
        <taxon>Tracheophyta</taxon>
        <taxon>Spermatophyta</taxon>
        <taxon>Magnoliopsida</taxon>
        <taxon>eudicotyledons</taxon>
        <taxon>Gunneridae</taxon>
        <taxon>Pentapetalae</taxon>
        <taxon>asterids</taxon>
        <taxon>lamiids</taxon>
        <taxon>Gentianales</taxon>
        <taxon>Rubiaceae</taxon>
        <taxon>Ixoroideae</taxon>
        <taxon>Gardenieae complex</taxon>
        <taxon>Bertiereae - Coffeeae clade</taxon>
        <taxon>Coffeeae</taxon>
        <taxon>Coffea</taxon>
    </lineage>
</organism>
<sequence>MAYDSSSRFQFVVQRARPVTVEATVGSSIALQQFFKSFPDFNLGSDRPLIYLRLWYGGDFSLFSCMLSSLQFSSTLASVLL</sequence>
<dbReference type="Proteomes" id="UP000295252">
    <property type="component" value="Unassembled WGS sequence"/>
</dbReference>
<evidence type="ECO:0000313" key="2">
    <source>
        <dbReference type="Proteomes" id="UP000295252"/>
    </source>
</evidence>
<protein>
    <submittedName>
        <fullName evidence="1">DH200=94 genomic scaffold, scaffold_964</fullName>
    </submittedName>
</protein>
<evidence type="ECO:0000313" key="1">
    <source>
        <dbReference type="EMBL" id="CDP20178.1"/>
    </source>
</evidence>
<dbReference type="AlphaFoldDB" id="A0A068VKK3"/>
<dbReference type="InParanoid" id="A0A068VKK3"/>
<accession>A0A068VKK3</accession>
<dbReference type="EMBL" id="HG740048">
    <property type="protein sequence ID" value="CDP20178.1"/>
    <property type="molecule type" value="Genomic_DNA"/>
</dbReference>
<name>A0A068VKK3_COFCA</name>